<dbReference type="Proteomes" id="UP000425960">
    <property type="component" value="Chromosome"/>
</dbReference>
<evidence type="ECO:0000313" key="1">
    <source>
        <dbReference type="EMBL" id="BBO83918.1"/>
    </source>
</evidence>
<gene>
    <name evidence="1" type="ORF">DSCO28_44840</name>
</gene>
<dbReference type="KEGG" id="dov:DSCO28_44840"/>
<dbReference type="AlphaFoldDB" id="A0A5K7ZUN3"/>
<organism evidence="1 2">
    <name type="scientific">Desulfosarcina ovata subsp. sediminis</name>
    <dbReference type="NCBI Taxonomy" id="885957"/>
    <lineage>
        <taxon>Bacteria</taxon>
        <taxon>Pseudomonadati</taxon>
        <taxon>Thermodesulfobacteriota</taxon>
        <taxon>Desulfobacteria</taxon>
        <taxon>Desulfobacterales</taxon>
        <taxon>Desulfosarcinaceae</taxon>
        <taxon>Desulfosarcina</taxon>
    </lineage>
</organism>
<protein>
    <submittedName>
        <fullName evidence="1">Uncharacterized protein</fullName>
    </submittedName>
</protein>
<sequence length="71" mass="8311">MDLFIYRQIEIGLGEIETHGRNSFRNSPQSMTHQTESRLLEMLLSDIGNIIRGAKLFTYVRNIKCLEELIR</sequence>
<accession>A0A5K7ZUN3</accession>
<evidence type="ECO:0000313" key="2">
    <source>
        <dbReference type="Proteomes" id="UP000425960"/>
    </source>
</evidence>
<dbReference type="EMBL" id="AP021876">
    <property type="protein sequence ID" value="BBO83918.1"/>
    <property type="molecule type" value="Genomic_DNA"/>
</dbReference>
<name>A0A5K7ZUN3_9BACT</name>
<proteinExistence type="predicted"/>
<reference evidence="1 2" key="1">
    <citation type="submission" date="2019-11" db="EMBL/GenBank/DDBJ databases">
        <title>Comparative genomics of hydrocarbon-degrading Desulfosarcina strains.</title>
        <authorList>
            <person name="Watanabe M."/>
            <person name="Kojima H."/>
            <person name="Fukui M."/>
        </authorList>
    </citation>
    <scope>NUCLEOTIDE SEQUENCE [LARGE SCALE GENOMIC DNA]</scope>
    <source>
        <strain evidence="1 2">28bB2T</strain>
    </source>
</reference>